<sequence length="98" mass="9874">MKNTTSRLLAACTLAMLAPFAMAKEPQISSNTSGISDAGFLTNITNASVGMGAAEPLSISSTQNGGKLVVVVTGSNGTSCKIPTSNGNPPQMQGINCK</sequence>
<dbReference type="Proteomes" id="UP000248598">
    <property type="component" value="Chromosome 1"/>
</dbReference>
<accession>A0AAX2J4Y7</accession>
<reference evidence="3 4" key="1">
    <citation type="submission" date="2018-06" db="EMBL/GenBank/DDBJ databases">
        <authorList>
            <consortium name="Pathogen Informatics"/>
            <person name="Doyle S."/>
        </authorList>
    </citation>
    <scope>NUCLEOTIDE SEQUENCE [LARGE SCALE GENOMIC DNA]</scope>
    <source>
        <strain evidence="3 4">NCTC10529</strain>
    </source>
</reference>
<feature type="chain" id="PRO_5043914899" evidence="2">
    <location>
        <begin position="24"/>
        <end position="98"/>
    </location>
</feature>
<evidence type="ECO:0000256" key="1">
    <source>
        <dbReference type="SAM" id="MobiDB-lite"/>
    </source>
</evidence>
<dbReference type="EMBL" id="LS483426">
    <property type="protein sequence ID" value="SQH25529.1"/>
    <property type="molecule type" value="Genomic_DNA"/>
</dbReference>
<dbReference type="RefSeq" id="WP_003786397.1">
    <property type="nucleotide sequence ID" value="NZ_CP050136.1"/>
</dbReference>
<proteinExistence type="predicted"/>
<organism evidence="3 4">
    <name type="scientific">Kingella kingae</name>
    <dbReference type="NCBI Taxonomy" id="504"/>
    <lineage>
        <taxon>Bacteria</taxon>
        <taxon>Pseudomonadati</taxon>
        <taxon>Pseudomonadota</taxon>
        <taxon>Betaproteobacteria</taxon>
        <taxon>Neisseriales</taxon>
        <taxon>Neisseriaceae</taxon>
        <taxon>Kingella</taxon>
    </lineage>
</organism>
<dbReference type="GeneID" id="93263002"/>
<name>A0AAX2J4Y7_KINKI</name>
<feature type="signal peptide" evidence="2">
    <location>
        <begin position="1"/>
        <end position="23"/>
    </location>
</feature>
<evidence type="ECO:0000313" key="3">
    <source>
        <dbReference type="EMBL" id="SQH25529.1"/>
    </source>
</evidence>
<evidence type="ECO:0000313" key="4">
    <source>
        <dbReference type="Proteomes" id="UP000248598"/>
    </source>
</evidence>
<protein>
    <submittedName>
        <fullName evidence="3">Uncharacterized protein</fullName>
    </submittedName>
</protein>
<evidence type="ECO:0000256" key="2">
    <source>
        <dbReference type="SAM" id="SignalP"/>
    </source>
</evidence>
<keyword evidence="2" id="KW-0732">Signal</keyword>
<feature type="region of interest" description="Disordered" evidence="1">
    <location>
        <begin position="79"/>
        <end position="98"/>
    </location>
</feature>
<dbReference type="KEGG" id="kki:KKKWG1_1024"/>
<dbReference type="AlphaFoldDB" id="A0AAX2J4Y7"/>
<gene>
    <name evidence="3" type="ORF">NCTC10529_01730</name>
</gene>